<organism evidence="1 2">
    <name type="scientific">[Candida] jaroonii</name>
    <dbReference type="NCBI Taxonomy" id="467808"/>
    <lineage>
        <taxon>Eukaryota</taxon>
        <taxon>Fungi</taxon>
        <taxon>Dikarya</taxon>
        <taxon>Ascomycota</taxon>
        <taxon>Saccharomycotina</taxon>
        <taxon>Pichiomycetes</taxon>
        <taxon>Debaryomycetaceae</taxon>
        <taxon>Yamadazyma</taxon>
    </lineage>
</organism>
<keyword evidence="2" id="KW-1185">Reference proteome</keyword>
<name>A0ACA9Y3E6_9ASCO</name>
<comment type="caution">
    <text evidence="1">The sequence shown here is derived from an EMBL/GenBank/DDBJ whole genome shotgun (WGS) entry which is preliminary data.</text>
</comment>
<accession>A0ACA9Y3E6</accession>
<gene>
    <name evidence="1" type="ORF">CLIB1444_02S06216</name>
</gene>
<dbReference type="Proteomes" id="UP001152531">
    <property type="component" value="Unassembled WGS sequence"/>
</dbReference>
<evidence type="ECO:0000313" key="1">
    <source>
        <dbReference type="EMBL" id="CAH6719338.1"/>
    </source>
</evidence>
<evidence type="ECO:0000313" key="2">
    <source>
        <dbReference type="Proteomes" id="UP001152531"/>
    </source>
</evidence>
<protein>
    <submittedName>
        <fullName evidence="1">Uncharacterized protein</fullName>
    </submittedName>
</protein>
<sequence length="234" mass="25808">MSKNEPFLGVLKVNSHFDRPAGDVASLDSWNIPVKVYVMEKSSVFEVVNTSNNYSEEFIQGWVDVAEEAINDGAVAIVTSCGFLATLHHVLQKKFPKTPIGTSSLLQIPIAERLIEPGKRIGVITFDSEFLSVKHLNAVGADPSTPIIGVPHGSSFNRLIRDCEPYDYEEHCKDLIKCAEDLLAQHSDIGGFVLECANMPPFRNCIRKATGLPVWDIVTLGNYVYEVGLARAFQ</sequence>
<dbReference type="EMBL" id="CALSDN010000002">
    <property type="protein sequence ID" value="CAH6719338.1"/>
    <property type="molecule type" value="Genomic_DNA"/>
</dbReference>
<proteinExistence type="predicted"/>
<reference evidence="1" key="1">
    <citation type="submission" date="2022-06" db="EMBL/GenBank/DDBJ databases">
        <authorList>
            <person name="Legras J.-L."/>
            <person name="Devillers H."/>
            <person name="Grondin C."/>
        </authorList>
    </citation>
    <scope>NUCLEOTIDE SEQUENCE</scope>
    <source>
        <strain evidence="1">CLIB 1444</strain>
    </source>
</reference>